<comment type="caution">
    <text evidence="2">The sequence shown here is derived from an EMBL/GenBank/DDBJ whole genome shotgun (WGS) entry which is preliminary data.</text>
</comment>
<name>A0ABD0VZW6_DENTH</name>
<accession>A0ABD0VZW6</accession>
<organism evidence="2 3">
    <name type="scientific">Dendrobium thyrsiflorum</name>
    <name type="common">Pinecone-like raceme dendrobium</name>
    <name type="synonym">Orchid</name>
    <dbReference type="NCBI Taxonomy" id="117978"/>
    <lineage>
        <taxon>Eukaryota</taxon>
        <taxon>Viridiplantae</taxon>
        <taxon>Streptophyta</taxon>
        <taxon>Embryophyta</taxon>
        <taxon>Tracheophyta</taxon>
        <taxon>Spermatophyta</taxon>
        <taxon>Magnoliopsida</taxon>
        <taxon>Liliopsida</taxon>
        <taxon>Asparagales</taxon>
        <taxon>Orchidaceae</taxon>
        <taxon>Epidendroideae</taxon>
        <taxon>Malaxideae</taxon>
        <taxon>Dendrobiinae</taxon>
        <taxon>Dendrobium</taxon>
    </lineage>
</organism>
<feature type="region of interest" description="Disordered" evidence="1">
    <location>
        <begin position="23"/>
        <end position="47"/>
    </location>
</feature>
<proteinExistence type="predicted"/>
<dbReference type="AlphaFoldDB" id="A0ABD0VZW6"/>
<protein>
    <recommendedName>
        <fullName evidence="4">VWFA domain-containing protein</fullName>
    </recommendedName>
</protein>
<dbReference type="Proteomes" id="UP001552299">
    <property type="component" value="Unassembled WGS sequence"/>
</dbReference>
<reference evidence="2 3" key="1">
    <citation type="journal article" date="2024" name="Plant Biotechnol. J.">
        <title>Dendrobium thyrsiflorum genome and its molecular insights into genes involved in important horticultural traits.</title>
        <authorList>
            <person name="Chen B."/>
            <person name="Wang J.Y."/>
            <person name="Zheng P.J."/>
            <person name="Li K.L."/>
            <person name="Liang Y.M."/>
            <person name="Chen X.F."/>
            <person name="Zhang C."/>
            <person name="Zhao X."/>
            <person name="He X."/>
            <person name="Zhang G.Q."/>
            <person name="Liu Z.J."/>
            <person name="Xu Q."/>
        </authorList>
    </citation>
    <scope>NUCLEOTIDE SEQUENCE [LARGE SCALE GENOMIC DNA]</scope>
    <source>
        <strain evidence="2">GZMU011</strain>
    </source>
</reference>
<feature type="compositionally biased region" description="Basic and acidic residues" evidence="1">
    <location>
        <begin position="23"/>
        <end position="35"/>
    </location>
</feature>
<evidence type="ECO:0000256" key="1">
    <source>
        <dbReference type="SAM" id="MobiDB-lite"/>
    </source>
</evidence>
<keyword evidence="3" id="KW-1185">Reference proteome</keyword>
<gene>
    <name evidence="2" type="ORF">M5K25_001869</name>
</gene>
<dbReference type="EMBL" id="JANQDX010000002">
    <property type="protein sequence ID" value="KAL0927671.1"/>
    <property type="molecule type" value="Genomic_DNA"/>
</dbReference>
<evidence type="ECO:0008006" key="4">
    <source>
        <dbReference type="Google" id="ProtNLM"/>
    </source>
</evidence>
<evidence type="ECO:0000313" key="2">
    <source>
        <dbReference type="EMBL" id="KAL0927671.1"/>
    </source>
</evidence>
<evidence type="ECO:0000313" key="3">
    <source>
        <dbReference type="Proteomes" id="UP001552299"/>
    </source>
</evidence>
<sequence>MSDIATLNVLNIAALGTLSSEVSNHDSHPSLHRIQDPPSLNPLHPSQDPIEASLGDVAYGLEQEADAIDQAIVSRQEPDAIVLFLTDGNQLSSKCYVWSRPPTLNRIGFVLSVDNCSDFNCVDANGMEVLMVVNDLYEDSSRILFISIARKMTD</sequence>